<dbReference type="EMBL" id="VIRV01000005">
    <property type="protein sequence ID" value="MBY0758516.1"/>
    <property type="molecule type" value="Genomic_DNA"/>
</dbReference>
<organism evidence="1 2">
    <name type="scientific">Sellimonas caecigallum</name>
    <dbReference type="NCBI Taxonomy" id="2592333"/>
    <lineage>
        <taxon>Bacteria</taxon>
        <taxon>Bacillati</taxon>
        <taxon>Bacillota</taxon>
        <taxon>Clostridia</taxon>
        <taxon>Lachnospirales</taxon>
        <taxon>Lachnospiraceae</taxon>
        <taxon>Sellimonas</taxon>
    </lineage>
</organism>
<evidence type="ECO:0000313" key="2">
    <source>
        <dbReference type="Proteomes" id="UP000779049"/>
    </source>
</evidence>
<protein>
    <submittedName>
        <fullName evidence="1">Uncharacterized protein</fullName>
    </submittedName>
</protein>
<comment type="caution">
    <text evidence="1">The sequence shown here is derived from an EMBL/GenBank/DDBJ whole genome shotgun (WGS) entry which is preliminary data.</text>
</comment>
<reference evidence="1 2" key="1">
    <citation type="journal article" date="2020" name="New Microbes New Infect">
        <title>Sellimonas caecigallum sp. nov., description and genome sequence of a new member of the Sellimonas genus isolated from the cecum of feral chicken.</title>
        <authorList>
            <person name="Wongkuna S."/>
            <person name="Ghimire S."/>
            <person name="Antony L."/>
            <person name="Chankhamhaengdecha S."/>
            <person name="Janvilisri T."/>
            <person name="Scaria J."/>
        </authorList>
    </citation>
    <scope>NUCLEOTIDE SEQUENCE [LARGE SCALE GENOMIC DNA]</scope>
    <source>
        <strain evidence="1 2">SW451</strain>
    </source>
</reference>
<name>A0ABS7L639_9FIRM</name>
<dbReference type="Proteomes" id="UP000779049">
    <property type="component" value="Unassembled WGS sequence"/>
</dbReference>
<sequence>MKRILKFKVEGQTMQKDGDFSGLVRGSVGYLSAQFNFSSEWNGCKIAASFWANGKEYAVMLRHGMCEIPPEVLMHSRFYVQCTGMKQGFLIKTNKTLIRQD</sequence>
<accession>A0ABS7L639</accession>
<proteinExistence type="predicted"/>
<evidence type="ECO:0000313" key="1">
    <source>
        <dbReference type="EMBL" id="MBY0758516.1"/>
    </source>
</evidence>
<gene>
    <name evidence="1" type="ORF">FLB61_05340</name>
</gene>
<dbReference type="RefSeq" id="WP_221919572.1">
    <property type="nucleotide sequence ID" value="NZ_CP173660.1"/>
</dbReference>
<keyword evidence="2" id="KW-1185">Reference proteome</keyword>